<dbReference type="FunFam" id="3.30.70.270:FF:000001">
    <property type="entry name" value="Diguanylate cyclase domain protein"/>
    <property type="match status" value="1"/>
</dbReference>
<feature type="transmembrane region" description="Helical" evidence="1">
    <location>
        <begin position="210"/>
        <end position="230"/>
    </location>
</feature>
<protein>
    <submittedName>
        <fullName evidence="4">EAL domain-containing protein</fullName>
    </submittedName>
</protein>
<dbReference type="NCBIfam" id="TIGR00254">
    <property type="entry name" value="GGDEF"/>
    <property type="match status" value="1"/>
</dbReference>
<evidence type="ECO:0000259" key="2">
    <source>
        <dbReference type="PROSITE" id="PS50883"/>
    </source>
</evidence>
<evidence type="ECO:0000313" key="5">
    <source>
        <dbReference type="Proteomes" id="UP000502996"/>
    </source>
</evidence>
<dbReference type="Gene3D" id="3.20.20.450">
    <property type="entry name" value="EAL domain"/>
    <property type="match status" value="1"/>
</dbReference>
<feature type="domain" description="GGDEF" evidence="3">
    <location>
        <begin position="374"/>
        <end position="505"/>
    </location>
</feature>
<dbReference type="AlphaFoldDB" id="A0A6G6WH88"/>
<feature type="transmembrane region" description="Helical" evidence="1">
    <location>
        <begin position="183"/>
        <end position="204"/>
    </location>
</feature>
<dbReference type="SMART" id="SM00052">
    <property type="entry name" value="EAL"/>
    <property type="match status" value="1"/>
</dbReference>
<feature type="transmembrane region" description="Helical" evidence="1">
    <location>
        <begin position="42"/>
        <end position="59"/>
    </location>
</feature>
<keyword evidence="1" id="KW-1133">Transmembrane helix</keyword>
<evidence type="ECO:0000256" key="1">
    <source>
        <dbReference type="SAM" id="Phobius"/>
    </source>
</evidence>
<dbReference type="InterPro" id="IPR029787">
    <property type="entry name" value="Nucleotide_cyclase"/>
</dbReference>
<dbReference type="InterPro" id="IPR000160">
    <property type="entry name" value="GGDEF_dom"/>
</dbReference>
<keyword evidence="5" id="KW-1185">Reference proteome</keyword>
<dbReference type="Pfam" id="PF00990">
    <property type="entry name" value="GGDEF"/>
    <property type="match status" value="1"/>
</dbReference>
<dbReference type="CDD" id="cd01949">
    <property type="entry name" value="GGDEF"/>
    <property type="match status" value="1"/>
</dbReference>
<feature type="domain" description="EAL" evidence="2">
    <location>
        <begin position="514"/>
        <end position="766"/>
    </location>
</feature>
<feature type="transmembrane region" description="Helical" evidence="1">
    <location>
        <begin position="113"/>
        <end position="133"/>
    </location>
</feature>
<dbReference type="SUPFAM" id="SSF55073">
    <property type="entry name" value="Nucleotide cyclase"/>
    <property type="match status" value="1"/>
</dbReference>
<dbReference type="PANTHER" id="PTHR44757:SF2">
    <property type="entry name" value="BIOFILM ARCHITECTURE MAINTENANCE PROTEIN MBAA"/>
    <property type="match status" value="1"/>
</dbReference>
<name>A0A6G6WH88_9ACTN</name>
<evidence type="ECO:0000259" key="3">
    <source>
        <dbReference type="PROSITE" id="PS50887"/>
    </source>
</evidence>
<sequence length="783" mass="84547">MPDTRTRLRDSRSWRFDVGLCVLGVALLVWATPHALGGGWEVLAAVLVGVPVVVLVAHFPMVLDGEDGGIEIGFDSTVLMFLLCTLDARSALAVWGLGVIATQVTSGKRPTAIVFNVGVGVLAGAVSAAALHLVRGGQTGTPRELLAMVAAASAYFSIDYVLSAISVGIDSGTPIRSHLVQPGTWLAVVCFVPFDLLGYLAAVVLRSNPWWMLSLLVVPLITLLVATRALTRGRENARRLTVLLEAAVRIQSVHESELVSEAVLHDARRLIRLTDVEVRTTPPAAYEIGAQVRRGKDALWIVAQSRERARATVQADQHALDALAVLATDAFARLQLTADMVHFARHDPLTDLPNRGILLDRVAHALHLARRRNVRVALLFVDLDEFKPVNDRFGHAAGDEVLIEVARRLLAATRESDTVARLGGDEFAVLLEDVSVQEVIEISDRILASLMRGAEVSGHHVPLGASIGIAYGDGSESGEALLREADLAMYEAKGRGKAQSVSYEPAIGRASIERLELVEELRRAIDEEELAVVYQPVVATESGLITGVEALVRWRLNGTDVPTDVFVRIAEDTGLVVGLGELVLRRVSGDARALRDAAGGPISISVNVSARQLRDPRFVGVVQTAVRDMDRTGLVLEITERQEIGDDPEVLHVMRVIAAMGVRFAIDDFGVGFSSISYLHELPAHVVKTDATLSAGIDHDERARAVLHAIAVMGDALGLDVVVEGVERETQLEAIREEVGAPFVQGYLLHRPMPLEALLPVVRDNRHPDARPKVEELPAPTAR</sequence>
<dbReference type="PROSITE" id="PS50883">
    <property type="entry name" value="EAL"/>
    <property type="match status" value="1"/>
</dbReference>
<dbReference type="KEGG" id="nano:G5V58_18550"/>
<dbReference type="SUPFAM" id="SSF141868">
    <property type="entry name" value="EAL domain-like"/>
    <property type="match status" value="1"/>
</dbReference>
<dbReference type="Gene3D" id="3.30.70.270">
    <property type="match status" value="1"/>
</dbReference>
<dbReference type="Pfam" id="PF00563">
    <property type="entry name" value="EAL"/>
    <property type="match status" value="1"/>
</dbReference>
<dbReference type="PANTHER" id="PTHR44757">
    <property type="entry name" value="DIGUANYLATE CYCLASE DGCP"/>
    <property type="match status" value="1"/>
</dbReference>
<dbReference type="InterPro" id="IPR043128">
    <property type="entry name" value="Rev_trsase/Diguanyl_cyclase"/>
</dbReference>
<keyword evidence="1" id="KW-0472">Membrane</keyword>
<feature type="transmembrane region" description="Helical" evidence="1">
    <location>
        <begin position="145"/>
        <end position="162"/>
    </location>
</feature>
<feature type="transmembrane region" description="Helical" evidence="1">
    <location>
        <begin position="79"/>
        <end position="101"/>
    </location>
</feature>
<dbReference type="SMART" id="SM00267">
    <property type="entry name" value="GGDEF"/>
    <property type="match status" value="1"/>
</dbReference>
<feature type="transmembrane region" description="Helical" evidence="1">
    <location>
        <begin position="12"/>
        <end position="30"/>
    </location>
</feature>
<dbReference type="Proteomes" id="UP000502996">
    <property type="component" value="Chromosome"/>
</dbReference>
<dbReference type="PROSITE" id="PS50887">
    <property type="entry name" value="GGDEF"/>
    <property type="match status" value="1"/>
</dbReference>
<dbReference type="CDD" id="cd01948">
    <property type="entry name" value="EAL"/>
    <property type="match status" value="1"/>
</dbReference>
<keyword evidence="1" id="KW-0812">Transmembrane</keyword>
<organism evidence="4 5">
    <name type="scientific">Nocardioides anomalus</name>
    <dbReference type="NCBI Taxonomy" id="2712223"/>
    <lineage>
        <taxon>Bacteria</taxon>
        <taxon>Bacillati</taxon>
        <taxon>Actinomycetota</taxon>
        <taxon>Actinomycetes</taxon>
        <taxon>Propionibacteriales</taxon>
        <taxon>Nocardioidaceae</taxon>
        <taxon>Nocardioides</taxon>
    </lineage>
</organism>
<evidence type="ECO:0000313" key="4">
    <source>
        <dbReference type="EMBL" id="QIG44513.1"/>
    </source>
</evidence>
<dbReference type="InterPro" id="IPR001633">
    <property type="entry name" value="EAL_dom"/>
</dbReference>
<gene>
    <name evidence="4" type="ORF">G5V58_18550</name>
</gene>
<dbReference type="RefSeq" id="WP_165236068.1">
    <property type="nucleotide sequence ID" value="NZ_CP049257.1"/>
</dbReference>
<dbReference type="InterPro" id="IPR035919">
    <property type="entry name" value="EAL_sf"/>
</dbReference>
<accession>A0A6G6WH88</accession>
<dbReference type="InterPro" id="IPR052155">
    <property type="entry name" value="Biofilm_reg_signaling"/>
</dbReference>
<dbReference type="EMBL" id="CP049257">
    <property type="protein sequence ID" value="QIG44513.1"/>
    <property type="molecule type" value="Genomic_DNA"/>
</dbReference>
<proteinExistence type="predicted"/>
<reference evidence="4 5" key="1">
    <citation type="submission" date="2020-02" db="EMBL/GenBank/DDBJ databases">
        <title>Full genome sequence of Nocardioides sp. R-3366.</title>
        <authorList>
            <person name="Im W.-T."/>
        </authorList>
    </citation>
    <scope>NUCLEOTIDE SEQUENCE [LARGE SCALE GENOMIC DNA]</scope>
    <source>
        <strain evidence="4 5">R-3366</strain>
    </source>
</reference>